<dbReference type="Gramene" id="EFJ16903">
    <property type="protein sequence ID" value="EFJ16903"/>
    <property type="gene ID" value="SELMODRAFT_421631"/>
</dbReference>
<dbReference type="HOGENOM" id="CLU_035655_1_0_1"/>
<dbReference type="AlphaFoldDB" id="D8SFV1"/>
<dbReference type="EMBL" id="GL377617">
    <property type="protein sequence ID" value="EFJ16901.1"/>
    <property type="molecule type" value="Genomic_DNA"/>
</dbReference>
<dbReference type="STRING" id="88036.D8SFV1"/>
<sequence length="516" mass="54821">MLLCGLLPAPRGFWAPGLASRRQKRTAAATAFFAPAFASRPYTAVLIVPTGTGACIGGYAGDALPVARALASIVDCLITHPNVLNGAMLYWPMSNALYVEGYALDRFAAGAWGLSPVHRNKVGLVLDAGIEQDLRLRHLQVADAAAATLGTSIFEHVVTDASLQVEKWIDGKTGASTGRIARSDSLLRAVEKLVRDAAIDAVAVVARFPDDDVEVLKDYRQGQGVDALAGVEAVISKMVVSEFHIPCAHAPALAPLPFDSSVSPRSAAEEIGYTFLPSVLAGLSKAPQYVSRDSDHRPHRIWAEDVDAVLVPVNACGGDGVRAFSKKARQKPLIIAVEENVTVLNDTPEKLQIEAVRAANYWEALGVVAAHKAGVNPMALRRDGVLHNREVKLRQTRDKELYTQLLCTNLETYPKDFFDLAEMVMSAFAGQGVGFGIGIGCGFGIGWGFGGVSIPTMGLGIGGGCGVGIGLGWGFGAAALGSQYFNAKNEFDPATTYPQDKSDKHKQKPLTQSKSQ</sequence>
<dbReference type="Proteomes" id="UP000001514">
    <property type="component" value="Unassembled WGS sequence"/>
</dbReference>
<dbReference type="eggNOG" id="ENOG502QUTI">
    <property type="taxonomic scope" value="Eukaryota"/>
</dbReference>
<dbReference type="PANTHER" id="PTHR36891">
    <property type="entry name" value="OS01G0127400 PROTEIN"/>
    <property type="match status" value="1"/>
</dbReference>
<dbReference type="InParanoid" id="D8SFV1"/>
<protein>
    <submittedName>
        <fullName evidence="2">Uncharacterized protein</fullName>
    </submittedName>
</protein>
<accession>D8SFV1</accession>
<dbReference type="Pfam" id="PF11805">
    <property type="entry name" value="DUF3326"/>
    <property type="match status" value="1"/>
</dbReference>
<evidence type="ECO:0000313" key="2">
    <source>
        <dbReference type="EMBL" id="EFJ16901.1"/>
    </source>
</evidence>
<gene>
    <name evidence="2" type="ORF">SELMODRAFT_421627</name>
    <name evidence="3" type="ORF">SELMODRAFT_421631</name>
</gene>
<evidence type="ECO:0000256" key="1">
    <source>
        <dbReference type="SAM" id="MobiDB-lite"/>
    </source>
</evidence>
<dbReference type="KEGG" id="smo:SELMODRAFT_421627"/>
<dbReference type="InterPro" id="IPR021763">
    <property type="entry name" value="DUF3326"/>
</dbReference>
<dbReference type="EMBL" id="GL377617">
    <property type="protein sequence ID" value="EFJ16903.1"/>
    <property type="molecule type" value="Genomic_DNA"/>
</dbReference>
<proteinExistence type="predicted"/>
<reference evidence="2 4" key="1">
    <citation type="journal article" date="2011" name="Science">
        <title>The Selaginella genome identifies genetic changes associated with the evolution of vascular plants.</title>
        <authorList>
            <person name="Banks J.A."/>
            <person name="Nishiyama T."/>
            <person name="Hasebe M."/>
            <person name="Bowman J.L."/>
            <person name="Gribskov M."/>
            <person name="dePamphilis C."/>
            <person name="Albert V.A."/>
            <person name="Aono N."/>
            <person name="Aoyama T."/>
            <person name="Ambrose B.A."/>
            <person name="Ashton N.W."/>
            <person name="Axtell M.J."/>
            <person name="Barker E."/>
            <person name="Barker M.S."/>
            <person name="Bennetzen J.L."/>
            <person name="Bonawitz N.D."/>
            <person name="Chapple C."/>
            <person name="Cheng C."/>
            <person name="Correa L.G."/>
            <person name="Dacre M."/>
            <person name="DeBarry J."/>
            <person name="Dreyer I."/>
            <person name="Elias M."/>
            <person name="Engstrom E.M."/>
            <person name="Estelle M."/>
            <person name="Feng L."/>
            <person name="Finet C."/>
            <person name="Floyd S.K."/>
            <person name="Frommer W.B."/>
            <person name="Fujita T."/>
            <person name="Gramzow L."/>
            <person name="Gutensohn M."/>
            <person name="Harholt J."/>
            <person name="Hattori M."/>
            <person name="Heyl A."/>
            <person name="Hirai T."/>
            <person name="Hiwatashi Y."/>
            <person name="Ishikawa M."/>
            <person name="Iwata M."/>
            <person name="Karol K.G."/>
            <person name="Koehler B."/>
            <person name="Kolukisaoglu U."/>
            <person name="Kubo M."/>
            <person name="Kurata T."/>
            <person name="Lalonde S."/>
            <person name="Li K."/>
            <person name="Li Y."/>
            <person name="Litt A."/>
            <person name="Lyons E."/>
            <person name="Manning G."/>
            <person name="Maruyama T."/>
            <person name="Michael T.P."/>
            <person name="Mikami K."/>
            <person name="Miyazaki S."/>
            <person name="Morinaga S."/>
            <person name="Murata T."/>
            <person name="Mueller-Roeber B."/>
            <person name="Nelson D.R."/>
            <person name="Obara M."/>
            <person name="Oguri Y."/>
            <person name="Olmstead R.G."/>
            <person name="Onodera N."/>
            <person name="Petersen B.L."/>
            <person name="Pils B."/>
            <person name="Prigge M."/>
            <person name="Rensing S.A."/>
            <person name="Riano-Pachon D.M."/>
            <person name="Roberts A.W."/>
            <person name="Sato Y."/>
            <person name="Scheller H.V."/>
            <person name="Schulz B."/>
            <person name="Schulz C."/>
            <person name="Shakirov E.V."/>
            <person name="Shibagaki N."/>
            <person name="Shinohara N."/>
            <person name="Shippen D.E."/>
            <person name="Soerensen I."/>
            <person name="Sotooka R."/>
            <person name="Sugimoto N."/>
            <person name="Sugita M."/>
            <person name="Sumikawa N."/>
            <person name="Tanurdzic M."/>
            <person name="Theissen G."/>
            <person name="Ulvskov P."/>
            <person name="Wakazuki S."/>
            <person name="Weng J.K."/>
            <person name="Willats W.W."/>
            <person name="Wipf D."/>
            <person name="Wolf P.G."/>
            <person name="Yang L."/>
            <person name="Zimmer A.D."/>
            <person name="Zhu Q."/>
            <person name="Mitros T."/>
            <person name="Hellsten U."/>
            <person name="Loque D."/>
            <person name="Otillar R."/>
            <person name="Salamov A."/>
            <person name="Schmutz J."/>
            <person name="Shapiro H."/>
            <person name="Lindquist E."/>
            <person name="Lucas S."/>
            <person name="Rokhsar D."/>
            <person name="Grigoriev I.V."/>
        </authorList>
    </citation>
    <scope>NUCLEOTIDE SEQUENCE [LARGE SCALE GENOMIC DNA]</scope>
</reference>
<evidence type="ECO:0000313" key="4">
    <source>
        <dbReference type="Proteomes" id="UP000001514"/>
    </source>
</evidence>
<evidence type="ECO:0000313" key="3">
    <source>
        <dbReference type="EMBL" id="EFJ16903.1"/>
    </source>
</evidence>
<organism evidence="4">
    <name type="scientific">Selaginella moellendorffii</name>
    <name type="common">Spikemoss</name>
    <dbReference type="NCBI Taxonomy" id="88036"/>
    <lineage>
        <taxon>Eukaryota</taxon>
        <taxon>Viridiplantae</taxon>
        <taxon>Streptophyta</taxon>
        <taxon>Embryophyta</taxon>
        <taxon>Tracheophyta</taxon>
        <taxon>Lycopodiopsida</taxon>
        <taxon>Selaginellales</taxon>
        <taxon>Selaginellaceae</taxon>
        <taxon>Selaginella</taxon>
    </lineage>
</organism>
<feature type="region of interest" description="Disordered" evidence="1">
    <location>
        <begin position="495"/>
        <end position="516"/>
    </location>
</feature>
<name>D8SFV1_SELML</name>
<dbReference type="Gramene" id="EFJ16901">
    <property type="protein sequence ID" value="EFJ16901"/>
    <property type="gene ID" value="SELMODRAFT_421627"/>
</dbReference>
<dbReference type="KEGG" id="smo:SELMODRAFT_421631"/>
<dbReference type="PANTHER" id="PTHR36891:SF1">
    <property type="entry name" value="OS01G0127400 PROTEIN"/>
    <property type="match status" value="1"/>
</dbReference>
<keyword evidence="4" id="KW-1185">Reference proteome</keyword>